<accession>A0A2W2BF15</accession>
<gene>
    <name evidence="1" type="ORF">DK847_03100</name>
</gene>
<reference evidence="2" key="1">
    <citation type="submission" date="2018-06" db="EMBL/GenBank/DDBJ databases">
        <title>Aestuariibacter litoralis strain KCTC 52945T.</title>
        <authorList>
            <person name="Li X."/>
            <person name="Salam N."/>
            <person name="Li J.-L."/>
            <person name="Chen Y.-M."/>
            <person name="Yang Z.-W."/>
            <person name="Zhang L.-Y."/>
            <person name="Han M.-X."/>
            <person name="Xiao M."/>
            <person name="Li W.-J."/>
        </authorList>
    </citation>
    <scope>NUCLEOTIDE SEQUENCE [LARGE SCALE GENOMIC DNA]</scope>
    <source>
        <strain evidence="2">KCTC 52945</strain>
    </source>
</reference>
<evidence type="ECO:0008006" key="3">
    <source>
        <dbReference type="Google" id="ProtNLM"/>
    </source>
</evidence>
<evidence type="ECO:0000313" key="1">
    <source>
        <dbReference type="EMBL" id="PZF78798.1"/>
    </source>
</evidence>
<sequence length="240" mass="26011">MRDHFLFPAQTNLELCAQALAMGWRGGSLARLNEAHHLALRQVHSLVRGSGKPFIAHLVGTASLVLASGKPEDWVIGAMLHALYQRRVPFENGLAPAARRLVISDRFGAAVDDIVHRYTILEDDSSGGWLEDSPLAQADVVTLRLADELEDLSGYALALHGRPGPEDPEERGGFAWRRNAKLAMAPRLLATAERLQLGGMARGLTHWLDFSSYPEGLSAARTGLTSSATLRPAPVGPENQ</sequence>
<dbReference type="SUPFAM" id="SSF109604">
    <property type="entry name" value="HD-domain/PDEase-like"/>
    <property type="match status" value="1"/>
</dbReference>
<dbReference type="Proteomes" id="UP000248795">
    <property type="component" value="Unassembled WGS sequence"/>
</dbReference>
<comment type="caution">
    <text evidence="1">The sequence shown here is derived from an EMBL/GenBank/DDBJ whole genome shotgun (WGS) entry which is preliminary data.</text>
</comment>
<name>A0A2W2BF15_9HYPH</name>
<evidence type="ECO:0000313" key="2">
    <source>
        <dbReference type="Proteomes" id="UP000248795"/>
    </source>
</evidence>
<proteinExistence type="predicted"/>
<keyword evidence="2" id="KW-1185">Reference proteome</keyword>
<dbReference type="EMBL" id="QKVK01000001">
    <property type="protein sequence ID" value="PZF78798.1"/>
    <property type="molecule type" value="Genomic_DNA"/>
</dbReference>
<protein>
    <recommendedName>
        <fullName evidence="3">HD domain-containing protein</fullName>
    </recommendedName>
</protein>
<dbReference type="AlphaFoldDB" id="A0A2W2BF15"/>
<organism evidence="1 2">
    <name type="scientific">Aestuariivirga litoralis</name>
    <dbReference type="NCBI Taxonomy" id="2650924"/>
    <lineage>
        <taxon>Bacteria</taxon>
        <taxon>Pseudomonadati</taxon>
        <taxon>Pseudomonadota</taxon>
        <taxon>Alphaproteobacteria</taxon>
        <taxon>Hyphomicrobiales</taxon>
        <taxon>Aestuariivirgaceae</taxon>
        <taxon>Aestuariivirga</taxon>
    </lineage>
</organism>
<dbReference type="Gene3D" id="1.10.3210.10">
    <property type="entry name" value="Hypothetical protein af1432"/>
    <property type="match status" value="1"/>
</dbReference>
<dbReference type="RefSeq" id="WP_111196126.1">
    <property type="nucleotide sequence ID" value="NZ_QKVK01000001.1"/>
</dbReference>